<dbReference type="PANTHER" id="PTHR42794:SF2">
    <property type="entry name" value="ABC TRANSPORTER ATP-BINDING PROTEIN"/>
    <property type="match status" value="1"/>
</dbReference>
<dbReference type="InterPro" id="IPR003439">
    <property type="entry name" value="ABC_transporter-like_ATP-bd"/>
</dbReference>
<dbReference type="EnsemblBacteria" id="ADF62215">
    <property type="protein sequence ID" value="ADF62215"/>
    <property type="gene ID" value="ECL_02674"/>
</dbReference>
<keyword evidence="7" id="KW-1185">Reference proteome</keyword>
<keyword evidence="2" id="KW-0813">Transport</keyword>
<dbReference type="Pfam" id="PF00005">
    <property type="entry name" value="ABC_tran"/>
    <property type="match status" value="1"/>
</dbReference>
<evidence type="ECO:0000259" key="5">
    <source>
        <dbReference type="PROSITE" id="PS50893"/>
    </source>
</evidence>
<reference evidence="6 7" key="1">
    <citation type="journal article" date="2010" name="J. Bacteriol.">
        <title>Complete genome sequence of Enterobacter cloacae subsp. cloacae type strain ATCC 13047.</title>
        <authorList>
            <person name="Ren Y."/>
            <person name="Ren Y."/>
            <person name="Zhou Z."/>
            <person name="Guo X."/>
            <person name="Li Y."/>
            <person name="Feng L."/>
            <person name="Wang L."/>
        </authorList>
    </citation>
    <scope>NUCLEOTIDE SEQUENCE [LARGE SCALE GENOMIC DNA]</scope>
    <source>
        <strain evidence="7">ATCC 13047 / DSM 30054 / NBRC 13535 / NCTC 10005 / WDCM 00083 / NCDC 279-56</strain>
    </source>
</reference>
<sequence>MNISVSGLSVTRQAQTVLEDIDLDLSSGQIVGLLGPNGSGKSTLLRCLAGLFPHHSERVALNGTSLSVMPLKTRARQLAFVPQHADVEGELTVEEIVRLGRTPYRKAFQRSTRDDDMAVEEAIRLMRLCGLRQRRWQQLSGGERQRTQIARALAQQPRVLLLDEPTNHLDIQHQLELMRLISQLPLTVVVALHDLNLAANYCQRLILLKAGRIAATGAPAEVLTPENIEQTWCVKANVYRADAGMTIGYNMGGMAEV</sequence>
<dbReference type="FunFam" id="3.40.50.300:FF:000134">
    <property type="entry name" value="Iron-enterobactin ABC transporter ATP-binding protein"/>
    <property type="match status" value="1"/>
</dbReference>
<dbReference type="PANTHER" id="PTHR42794">
    <property type="entry name" value="HEMIN IMPORT ATP-BINDING PROTEIN HMUV"/>
    <property type="match status" value="1"/>
</dbReference>
<evidence type="ECO:0000256" key="2">
    <source>
        <dbReference type="ARBA" id="ARBA00022448"/>
    </source>
</evidence>
<dbReference type="GO" id="GO:0005524">
    <property type="term" value="F:ATP binding"/>
    <property type="evidence" value="ECO:0007669"/>
    <property type="project" value="UniProtKB-KW"/>
</dbReference>
<evidence type="ECO:0000313" key="7">
    <source>
        <dbReference type="Proteomes" id="UP000002363"/>
    </source>
</evidence>
<evidence type="ECO:0000256" key="1">
    <source>
        <dbReference type="ARBA" id="ARBA00005417"/>
    </source>
</evidence>
<dbReference type="HOGENOM" id="CLU_000604_1_11_6"/>
<accession>A0A0H3CK03</accession>
<dbReference type="InterPro" id="IPR027417">
    <property type="entry name" value="P-loop_NTPase"/>
</dbReference>
<organism evidence="6 7">
    <name type="scientific">Enterobacter cloacae subsp. cloacae (strain ATCC 13047 / DSM 30054 / NBRC 13535 / NCTC 10005 / WDCM 00083 / NCDC 279-56)</name>
    <dbReference type="NCBI Taxonomy" id="716541"/>
    <lineage>
        <taxon>Bacteria</taxon>
        <taxon>Pseudomonadati</taxon>
        <taxon>Pseudomonadota</taxon>
        <taxon>Gammaproteobacteria</taxon>
        <taxon>Enterobacterales</taxon>
        <taxon>Enterobacteriaceae</taxon>
        <taxon>Enterobacter</taxon>
        <taxon>Enterobacter cloacae complex</taxon>
    </lineage>
</organism>
<gene>
    <name evidence="6" type="ordered locus">ECL_02674</name>
</gene>
<dbReference type="Proteomes" id="UP000002363">
    <property type="component" value="Chromosome"/>
</dbReference>
<dbReference type="SMART" id="SM00382">
    <property type="entry name" value="AAA"/>
    <property type="match status" value="1"/>
</dbReference>
<feature type="domain" description="ABC transporter" evidence="5">
    <location>
        <begin position="3"/>
        <end position="235"/>
    </location>
</feature>
<comment type="similarity">
    <text evidence="1">Belongs to the ABC transporter superfamily.</text>
</comment>
<dbReference type="RefSeq" id="WP_013097242.1">
    <property type="nucleotide sequence ID" value="NC_014121.1"/>
</dbReference>
<evidence type="ECO:0000313" key="6">
    <source>
        <dbReference type="EMBL" id="ADF62215.1"/>
    </source>
</evidence>
<dbReference type="OrthoDB" id="5292475at2"/>
<protein>
    <submittedName>
        <fullName evidence="6">Iron complex transport system ATP-binding protein</fullName>
    </submittedName>
</protein>
<keyword evidence="3" id="KW-0547">Nucleotide-binding</keyword>
<dbReference type="PATRIC" id="fig|716541.4.peg.2848"/>
<dbReference type="eggNOG" id="COG1120">
    <property type="taxonomic scope" value="Bacteria"/>
</dbReference>
<dbReference type="Gene3D" id="3.40.50.300">
    <property type="entry name" value="P-loop containing nucleotide triphosphate hydrolases"/>
    <property type="match status" value="1"/>
</dbReference>
<dbReference type="KEGG" id="enc:ECL_02674"/>
<keyword evidence="4 6" id="KW-0067">ATP-binding</keyword>
<evidence type="ECO:0000256" key="4">
    <source>
        <dbReference type="ARBA" id="ARBA00022840"/>
    </source>
</evidence>
<dbReference type="InterPro" id="IPR003593">
    <property type="entry name" value="AAA+_ATPase"/>
</dbReference>
<dbReference type="PROSITE" id="PS50893">
    <property type="entry name" value="ABC_TRANSPORTER_2"/>
    <property type="match status" value="1"/>
</dbReference>
<dbReference type="GO" id="GO:0016887">
    <property type="term" value="F:ATP hydrolysis activity"/>
    <property type="evidence" value="ECO:0007669"/>
    <property type="project" value="InterPro"/>
</dbReference>
<name>A0A0H3CK03_ENTCC</name>
<evidence type="ECO:0000256" key="3">
    <source>
        <dbReference type="ARBA" id="ARBA00022741"/>
    </source>
</evidence>
<proteinExistence type="inferred from homology"/>
<dbReference type="EMBL" id="CP001918">
    <property type="protein sequence ID" value="ADF62215.1"/>
    <property type="molecule type" value="Genomic_DNA"/>
</dbReference>
<dbReference type="AlphaFoldDB" id="A0A0H3CK03"/>
<dbReference type="STRING" id="716541.ECL_02674"/>
<dbReference type="CDD" id="cd03214">
    <property type="entry name" value="ABC_Iron-Siderophores_B12_Hemin"/>
    <property type="match status" value="1"/>
</dbReference>
<dbReference type="SUPFAM" id="SSF52540">
    <property type="entry name" value="P-loop containing nucleoside triphosphate hydrolases"/>
    <property type="match status" value="1"/>
</dbReference>